<keyword evidence="3" id="KW-1185">Reference proteome</keyword>
<protein>
    <submittedName>
        <fullName evidence="2">Uncharacterized protein</fullName>
    </submittedName>
</protein>
<proteinExistence type="predicted"/>
<evidence type="ECO:0000256" key="1">
    <source>
        <dbReference type="SAM" id="MobiDB-lite"/>
    </source>
</evidence>
<dbReference type="EMBL" id="MCFL01000009">
    <property type="protein sequence ID" value="ORZ38297.1"/>
    <property type="molecule type" value="Genomic_DNA"/>
</dbReference>
<organism evidence="2 3">
    <name type="scientific">Catenaria anguillulae PL171</name>
    <dbReference type="NCBI Taxonomy" id="765915"/>
    <lineage>
        <taxon>Eukaryota</taxon>
        <taxon>Fungi</taxon>
        <taxon>Fungi incertae sedis</taxon>
        <taxon>Blastocladiomycota</taxon>
        <taxon>Blastocladiomycetes</taxon>
        <taxon>Blastocladiales</taxon>
        <taxon>Catenariaceae</taxon>
        <taxon>Catenaria</taxon>
    </lineage>
</organism>
<name>A0A1Y2HUL8_9FUNG</name>
<sequence length="159" mass="17702">MSTLTHVNCNTARTSLTSRVFGGFPRFRSRRTIMFPGAAQSASCRSRERSSTRTFPPSSSSRSFRSARPHHTCLLHSAPPRPSYSRSGRSLIVFGRIASSFSTRPTTTRAPTFKHGCIANATTTIRRLPKPNRTFPCASMLTLRLRSHQDPDALRELPP</sequence>
<feature type="compositionally biased region" description="Low complexity" evidence="1">
    <location>
        <begin position="52"/>
        <end position="64"/>
    </location>
</feature>
<accession>A0A1Y2HUL8</accession>
<evidence type="ECO:0000313" key="3">
    <source>
        <dbReference type="Proteomes" id="UP000193411"/>
    </source>
</evidence>
<gene>
    <name evidence="2" type="ORF">BCR44DRAFT_310331</name>
</gene>
<evidence type="ECO:0000313" key="2">
    <source>
        <dbReference type="EMBL" id="ORZ38297.1"/>
    </source>
</evidence>
<feature type="region of interest" description="Disordered" evidence="1">
    <location>
        <begin position="38"/>
        <end position="68"/>
    </location>
</feature>
<reference evidence="2 3" key="1">
    <citation type="submission" date="2016-07" db="EMBL/GenBank/DDBJ databases">
        <title>Pervasive Adenine N6-methylation of Active Genes in Fungi.</title>
        <authorList>
            <consortium name="DOE Joint Genome Institute"/>
            <person name="Mondo S.J."/>
            <person name="Dannebaum R.O."/>
            <person name="Kuo R.C."/>
            <person name="Labutti K."/>
            <person name="Haridas S."/>
            <person name="Kuo A."/>
            <person name="Salamov A."/>
            <person name="Ahrendt S.R."/>
            <person name="Lipzen A."/>
            <person name="Sullivan W."/>
            <person name="Andreopoulos W.B."/>
            <person name="Clum A."/>
            <person name="Lindquist E."/>
            <person name="Daum C."/>
            <person name="Ramamoorthy G.K."/>
            <person name="Gryganskyi A."/>
            <person name="Culley D."/>
            <person name="Magnuson J.K."/>
            <person name="James T.Y."/>
            <person name="O'Malley M.A."/>
            <person name="Stajich J.E."/>
            <person name="Spatafora J.W."/>
            <person name="Visel A."/>
            <person name="Grigoriev I.V."/>
        </authorList>
    </citation>
    <scope>NUCLEOTIDE SEQUENCE [LARGE SCALE GENOMIC DNA]</scope>
    <source>
        <strain evidence="2 3">PL171</strain>
    </source>
</reference>
<comment type="caution">
    <text evidence="2">The sequence shown here is derived from an EMBL/GenBank/DDBJ whole genome shotgun (WGS) entry which is preliminary data.</text>
</comment>
<dbReference type="AlphaFoldDB" id="A0A1Y2HUL8"/>
<dbReference type="Proteomes" id="UP000193411">
    <property type="component" value="Unassembled WGS sequence"/>
</dbReference>